<keyword evidence="2" id="KW-1185">Reference proteome</keyword>
<reference evidence="1 2" key="1">
    <citation type="submission" date="2017-08" db="EMBL/GenBank/DDBJ databases">
        <title>Substantial Increase in Enzyme Production by Combined Drug-Resistance Mutations in Paenibacillus agaridevorans.</title>
        <authorList>
            <person name="Tanaka Y."/>
            <person name="Funane K."/>
            <person name="Hosaka T."/>
            <person name="Shiwa Y."/>
            <person name="Fujita N."/>
            <person name="Miyazaki T."/>
            <person name="Yoshikawa H."/>
            <person name="Murakami K."/>
            <person name="Kasahara K."/>
            <person name="Inaoka T."/>
            <person name="Hiraga Y."/>
            <person name="Ochi K."/>
        </authorList>
    </citation>
    <scope>NUCLEOTIDE SEQUENCE [LARGE SCALE GENOMIC DNA]</scope>
    <source>
        <strain evidence="1 2">T-3040</strain>
    </source>
</reference>
<dbReference type="RefSeq" id="WP_108991538.1">
    <property type="nucleotide sequence ID" value="NZ_BDQX01000036.1"/>
</dbReference>
<evidence type="ECO:0000313" key="1">
    <source>
        <dbReference type="EMBL" id="GBG06200.1"/>
    </source>
</evidence>
<sequence>MPRGERGEGAGSKTQGITRKVLLTEEQWNQIEATRESTVAAYIEGLMNKVTSIRNETDSIYEIGSLKHNKHQVVNRKEVEEYWSIFVSFVESAAPEVLLKARKSYLRVLYPKGEDTAQIEIKPNFGCPFTGKRFGSEKAMIKAAVPHLVQSVSMAHDRKSENRIK</sequence>
<proteinExistence type="predicted"/>
<dbReference type="AlphaFoldDB" id="A0A2R5EHZ5"/>
<accession>A0A2R5EHZ5</accession>
<organism evidence="1 2">
    <name type="scientific">Paenibacillus agaridevorans</name>
    <dbReference type="NCBI Taxonomy" id="171404"/>
    <lineage>
        <taxon>Bacteria</taxon>
        <taxon>Bacillati</taxon>
        <taxon>Bacillota</taxon>
        <taxon>Bacilli</taxon>
        <taxon>Bacillales</taxon>
        <taxon>Paenibacillaceae</taxon>
        <taxon>Paenibacillus</taxon>
    </lineage>
</organism>
<dbReference type="EMBL" id="BDQX01000036">
    <property type="protein sequence ID" value="GBG06200.1"/>
    <property type="molecule type" value="Genomic_DNA"/>
</dbReference>
<evidence type="ECO:0000313" key="2">
    <source>
        <dbReference type="Proteomes" id="UP000245202"/>
    </source>
</evidence>
<comment type="caution">
    <text evidence="1">The sequence shown here is derived from an EMBL/GenBank/DDBJ whole genome shotgun (WGS) entry which is preliminary data.</text>
</comment>
<gene>
    <name evidence="1" type="ORF">PAT3040_00713</name>
</gene>
<protein>
    <submittedName>
        <fullName evidence="1">Uncharacterized protein</fullName>
    </submittedName>
</protein>
<dbReference type="Proteomes" id="UP000245202">
    <property type="component" value="Unassembled WGS sequence"/>
</dbReference>
<name>A0A2R5EHZ5_9BACL</name>